<dbReference type="PANTHER" id="PTHR10502:SF102">
    <property type="entry name" value="ANNEXIN B11"/>
    <property type="match status" value="1"/>
</dbReference>
<evidence type="ECO:0000256" key="1">
    <source>
        <dbReference type="ARBA" id="ARBA00007831"/>
    </source>
</evidence>
<dbReference type="GO" id="GO:0005634">
    <property type="term" value="C:nucleus"/>
    <property type="evidence" value="ECO:0007669"/>
    <property type="project" value="TreeGrafter"/>
</dbReference>
<dbReference type="PROSITE" id="PS51897">
    <property type="entry name" value="ANNEXIN_2"/>
    <property type="match status" value="3"/>
</dbReference>
<feature type="compositionally biased region" description="Basic and acidic residues" evidence="7">
    <location>
        <begin position="185"/>
        <end position="206"/>
    </location>
</feature>
<dbReference type="GO" id="GO:0005886">
    <property type="term" value="C:plasma membrane"/>
    <property type="evidence" value="ECO:0007669"/>
    <property type="project" value="TreeGrafter"/>
</dbReference>
<dbReference type="AlphaFoldDB" id="A0A914WR47"/>
<dbReference type="FunFam" id="1.10.220.10:FF:000002">
    <property type="entry name" value="Annexin"/>
    <property type="match status" value="1"/>
</dbReference>
<reference evidence="9" key="1">
    <citation type="submission" date="2022-11" db="UniProtKB">
        <authorList>
            <consortium name="WormBaseParasite"/>
        </authorList>
    </citation>
    <scope>IDENTIFICATION</scope>
</reference>
<dbReference type="GO" id="GO:0001786">
    <property type="term" value="F:phosphatidylserine binding"/>
    <property type="evidence" value="ECO:0007669"/>
    <property type="project" value="TreeGrafter"/>
</dbReference>
<keyword evidence="2 6" id="KW-0677">Repeat</keyword>
<dbReference type="GO" id="GO:0005544">
    <property type="term" value="F:calcium-dependent phospholipid binding"/>
    <property type="evidence" value="ECO:0007669"/>
    <property type="project" value="UniProtKB-KW"/>
</dbReference>
<proteinExistence type="inferred from homology"/>
<evidence type="ECO:0000313" key="9">
    <source>
        <dbReference type="WBParaSite" id="PSAMB.scaffold4970size13017.g25593.t1"/>
    </source>
</evidence>
<keyword evidence="3 6" id="KW-0106">Calcium</keyword>
<keyword evidence="5 6" id="KW-0111">Calcium/phospholipid-binding</keyword>
<evidence type="ECO:0000256" key="2">
    <source>
        <dbReference type="ARBA" id="ARBA00022737"/>
    </source>
</evidence>
<dbReference type="InterPro" id="IPR018502">
    <property type="entry name" value="Annexin_repeat"/>
</dbReference>
<dbReference type="GO" id="GO:0005509">
    <property type="term" value="F:calcium ion binding"/>
    <property type="evidence" value="ECO:0007669"/>
    <property type="project" value="InterPro"/>
</dbReference>
<dbReference type="GO" id="GO:0012506">
    <property type="term" value="C:vesicle membrane"/>
    <property type="evidence" value="ECO:0007669"/>
    <property type="project" value="TreeGrafter"/>
</dbReference>
<feature type="region of interest" description="Disordered" evidence="7">
    <location>
        <begin position="250"/>
        <end position="294"/>
    </location>
</feature>
<feature type="region of interest" description="Disordered" evidence="7">
    <location>
        <begin position="1"/>
        <end position="27"/>
    </location>
</feature>
<dbReference type="SUPFAM" id="SSF47874">
    <property type="entry name" value="Annexin"/>
    <property type="match status" value="1"/>
</dbReference>
<evidence type="ECO:0000256" key="3">
    <source>
        <dbReference type="ARBA" id="ARBA00022837"/>
    </source>
</evidence>
<feature type="region of interest" description="Disordered" evidence="7">
    <location>
        <begin position="185"/>
        <end position="215"/>
    </location>
</feature>
<keyword evidence="4 6" id="KW-0041">Annexin</keyword>
<dbReference type="Gene3D" id="1.10.220.10">
    <property type="entry name" value="Annexin"/>
    <property type="match status" value="4"/>
</dbReference>
<name>A0A914WR47_9BILA</name>
<protein>
    <recommendedName>
        <fullName evidence="6">Annexin</fullName>
    </recommendedName>
</protein>
<comment type="domain">
    <text evidence="6">A pair of annexin repeats may form one binding site for calcium and phospholipid.</text>
</comment>
<evidence type="ECO:0000256" key="4">
    <source>
        <dbReference type="ARBA" id="ARBA00023216"/>
    </source>
</evidence>
<accession>A0A914WR47</accession>
<dbReference type="InterPro" id="IPR018252">
    <property type="entry name" value="Annexin_repeat_CS"/>
</dbReference>
<dbReference type="FunFam" id="1.10.220.10:FF:000001">
    <property type="entry name" value="Annexin"/>
    <property type="match status" value="1"/>
</dbReference>
<organism evidence="8 9">
    <name type="scientific">Plectus sambesii</name>
    <dbReference type="NCBI Taxonomy" id="2011161"/>
    <lineage>
        <taxon>Eukaryota</taxon>
        <taxon>Metazoa</taxon>
        <taxon>Ecdysozoa</taxon>
        <taxon>Nematoda</taxon>
        <taxon>Chromadorea</taxon>
        <taxon>Plectida</taxon>
        <taxon>Plectina</taxon>
        <taxon>Plectoidea</taxon>
        <taxon>Plectidae</taxon>
        <taxon>Plectus</taxon>
    </lineage>
</organism>
<sequence>MPVQDVQYENIKRTDDASRRQEKLSDDDKKLVDEKFENIQRKAEASWMLDLLKGDYNTMVDEHVDKKLLDDYNDKKLVEERNKKKLVDIDNDNEMVGEHDDRKLVHERNETKLIDKDNDKDTVGKYNERKLADKDSDMDTVGKYDERKLADEHVDKKLVDEHDDKKLIDENNDKEMVDEHADKKLIDEHDDFHPTIDPDTHDEERSQSPTPRSAAGDAMALHELLSDPIDVEASAEATGVVPATITVIEPPNSVSQGRRSAIGRRATGGDKRRRNSVEPATENTVKVAISSSQGRRSSIGRHLIANKAEKARRASVDQETRTRDEQIAAILCPRTNAERLEILCAYSSLFNEELIPALKQKLTGDFAHLILATMETPARFDAIQLHQAIHTLSKFTGLSTKNHALIEILCTRSAAEIRAIKNEYRHMFDSYLENDISKVTWHHLMHLFMWLCSAVRDESEPIDRQRAHQDATALYAAEAAHFSRDSTFFAFILSTQSISQLKVILNEYRHIAGVDFEKVVDRDFSGDFREALTAIIMTVNDELPIYFAHRLHKALHGIGSHDTSIIRLIVARSDIDMLAICEEYERLYNSTVEHDIKAYCSGCYREGLLHLIHRS</sequence>
<dbReference type="WBParaSite" id="PSAMB.scaffold4970size13017.g25593.t1">
    <property type="protein sequence ID" value="PSAMB.scaffold4970size13017.g25593.t1"/>
    <property type="gene ID" value="PSAMB.scaffold4970size13017.g25593"/>
</dbReference>
<comment type="similarity">
    <text evidence="1 6">Belongs to the annexin family.</text>
</comment>
<dbReference type="PANTHER" id="PTHR10502">
    <property type="entry name" value="ANNEXIN"/>
    <property type="match status" value="1"/>
</dbReference>
<evidence type="ECO:0000256" key="5">
    <source>
        <dbReference type="ARBA" id="ARBA00023302"/>
    </source>
</evidence>
<dbReference type="PROSITE" id="PS00223">
    <property type="entry name" value="ANNEXIN_1"/>
    <property type="match status" value="1"/>
</dbReference>
<evidence type="ECO:0000256" key="7">
    <source>
        <dbReference type="SAM" id="MobiDB-lite"/>
    </source>
</evidence>
<dbReference type="SMART" id="SM00335">
    <property type="entry name" value="ANX"/>
    <property type="match status" value="4"/>
</dbReference>
<dbReference type="InterPro" id="IPR037104">
    <property type="entry name" value="Annexin_sf"/>
</dbReference>
<evidence type="ECO:0000256" key="6">
    <source>
        <dbReference type="RuleBase" id="RU003540"/>
    </source>
</evidence>
<dbReference type="Proteomes" id="UP000887566">
    <property type="component" value="Unplaced"/>
</dbReference>
<dbReference type="GO" id="GO:0005737">
    <property type="term" value="C:cytoplasm"/>
    <property type="evidence" value="ECO:0007669"/>
    <property type="project" value="TreeGrafter"/>
</dbReference>
<feature type="compositionally biased region" description="Basic and acidic residues" evidence="7">
    <location>
        <begin position="10"/>
        <end position="27"/>
    </location>
</feature>
<evidence type="ECO:0000313" key="8">
    <source>
        <dbReference type="Proteomes" id="UP000887566"/>
    </source>
</evidence>
<dbReference type="InterPro" id="IPR001464">
    <property type="entry name" value="Annexin"/>
</dbReference>
<keyword evidence="8" id="KW-1185">Reference proteome</keyword>
<dbReference type="Pfam" id="PF00191">
    <property type="entry name" value="Annexin"/>
    <property type="match status" value="4"/>
</dbReference>
<dbReference type="PRINTS" id="PR00196">
    <property type="entry name" value="ANNEXIN"/>
</dbReference>